<dbReference type="FunFam" id="1.10.287.70:FF:000123">
    <property type="entry name" value="Potassium channel KAT3"/>
    <property type="match status" value="1"/>
</dbReference>
<keyword evidence="6 8" id="KW-0472">Membrane</keyword>
<evidence type="ECO:0000256" key="3">
    <source>
        <dbReference type="ARBA" id="ARBA00022692"/>
    </source>
</evidence>
<evidence type="ECO:0000256" key="7">
    <source>
        <dbReference type="ARBA" id="ARBA00023303"/>
    </source>
</evidence>
<evidence type="ECO:0000313" key="11">
    <source>
        <dbReference type="Proteomes" id="UP000187209"/>
    </source>
</evidence>
<accession>A0A1R2CDD3</accession>
<keyword evidence="3 8" id="KW-0812">Transmembrane</keyword>
<proteinExistence type="predicted"/>
<evidence type="ECO:0000313" key="10">
    <source>
        <dbReference type="EMBL" id="OMJ87021.1"/>
    </source>
</evidence>
<dbReference type="Pfam" id="PF00520">
    <property type="entry name" value="Ion_trans"/>
    <property type="match status" value="1"/>
</dbReference>
<dbReference type="Proteomes" id="UP000187209">
    <property type="component" value="Unassembled WGS sequence"/>
</dbReference>
<comment type="caution">
    <text evidence="10">The sequence shown here is derived from an EMBL/GenBank/DDBJ whole genome shotgun (WGS) entry which is preliminary data.</text>
</comment>
<dbReference type="InterPro" id="IPR005821">
    <property type="entry name" value="Ion_trans_dom"/>
</dbReference>
<feature type="transmembrane region" description="Helical" evidence="8">
    <location>
        <begin position="273"/>
        <end position="293"/>
    </location>
</feature>
<dbReference type="PRINTS" id="PR01463">
    <property type="entry name" value="EAGCHANLFMLY"/>
</dbReference>
<keyword evidence="5" id="KW-0406">Ion transport</keyword>
<dbReference type="PANTHER" id="PTHR47823">
    <property type="entry name" value="ION_TRANS DOMAIN-CONTAINING PROTEIN"/>
    <property type="match status" value="1"/>
</dbReference>
<dbReference type="AlphaFoldDB" id="A0A1R2CDD3"/>
<dbReference type="SUPFAM" id="SSF51206">
    <property type="entry name" value="cAMP-binding domain-like"/>
    <property type="match status" value="1"/>
</dbReference>
<dbReference type="InterPro" id="IPR000595">
    <property type="entry name" value="cNMP-bd_dom"/>
</dbReference>
<dbReference type="PROSITE" id="PS50042">
    <property type="entry name" value="CNMP_BINDING_3"/>
    <property type="match status" value="1"/>
</dbReference>
<dbReference type="EMBL" id="MPUH01000188">
    <property type="protein sequence ID" value="OMJ87021.1"/>
    <property type="molecule type" value="Genomic_DNA"/>
</dbReference>
<reference evidence="10 11" key="1">
    <citation type="submission" date="2016-11" db="EMBL/GenBank/DDBJ databases">
        <title>The macronuclear genome of Stentor coeruleus: a giant cell with tiny introns.</title>
        <authorList>
            <person name="Slabodnick M."/>
            <person name="Ruby J.G."/>
            <person name="Reiff S.B."/>
            <person name="Swart E.C."/>
            <person name="Gosai S."/>
            <person name="Prabakaran S."/>
            <person name="Witkowska E."/>
            <person name="Larue G.E."/>
            <person name="Fisher S."/>
            <person name="Freeman R.M."/>
            <person name="Gunawardena J."/>
            <person name="Chu W."/>
            <person name="Stover N.A."/>
            <person name="Gregory B.D."/>
            <person name="Nowacki M."/>
            <person name="Derisi J."/>
            <person name="Roy S.W."/>
            <person name="Marshall W.F."/>
            <person name="Sood P."/>
        </authorList>
    </citation>
    <scope>NUCLEOTIDE SEQUENCE [LARGE SCALE GENOMIC DNA]</scope>
    <source>
        <strain evidence="10">WM001</strain>
    </source>
</reference>
<dbReference type="GO" id="GO:0016020">
    <property type="term" value="C:membrane"/>
    <property type="evidence" value="ECO:0007669"/>
    <property type="project" value="UniProtKB-SubCell"/>
</dbReference>
<evidence type="ECO:0000256" key="6">
    <source>
        <dbReference type="ARBA" id="ARBA00023136"/>
    </source>
</evidence>
<evidence type="ECO:0000259" key="9">
    <source>
        <dbReference type="PROSITE" id="PS50042"/>
    </source>
</evidence>
<keyword evidence="4 8" id="KW-1133">Transmembrane helix</keyword>
<dbReference type="OrthoDB" id="417811at2759"/>
<evidence type="ECO:0000256" key="2">
    <source>
        <dbReference type="ARBA" id="ARBA00022448"/>
    </source>
</evidence>
<dbReference type="GO" id="GO:0005249">
    <property type="term" value="F:voltage-gated potassium channel activity"/>
    <property type="evidence" value="ECO:0007669"/>
    <property type="project" value="InterPro"/>
</dbReference>
<dbReference type="InterPro" id="IPR003938">
    <property type="entry name" value="K_chnl_volt-dep_EAG/ELK/ERG"/>
</dbReference>
<feature type="transmembrane region" description="Helical" evidence="8">
    <location>
        <begin position="206"/>
        <end position="225"/>
    </location>
</feature>
<feature type="domain" description="Cyclic nucleotide-binding" evidence="9">
    <location>
        <begin position="453"/>
        <end position="573"/>
    </location>
</feature>
<organism evidence="10 11">
    <name type="scientific">Stentor coeruleus</name>
    <dbReference type="NCBI Taxonomy" id="5963"/>
    <lineage>
        <taxon>Eukaryota</taxon>
        <taxon>Sar</taxon>
        <taxon>Alveolata</taxon>
        <taxon>Ciliophora</taxon>
        <taxon>Postciliodesmatophora</taxon>
        <taxon>Heterotrichea</taxon>
        <taxon>Heterotrichida</taxon>
        <taxon>Stentoridae</taxon>
        <taxon>Stentor</taxon>
    </lineage>
</organism>
<evidence type="ECO:0000256" key="1">
    <source>
        <dbReference type="ARBA" id="ARBA00004141"/>
    </source>
</evidence>
<feature type="transmembrane region" description="Helical" evidence="8">
    <location>
        <begin position="351"/>
        <end position="375"/>
    </location>
</feature>
<evidence type="ECO:0000256" key="8">
    <source>
        <dbReference type="SAM" id="Phobius"/>
    </source>
</evidence>
<protein>
    <recommendedName>
        <fullName evidence="9">Cyclic nucleotide-binding domain-containing protein</fullName>
    </recommendedName>
</protein>
<evidence type="ECO:0000256" key="4">
    <source>
        <dbReference type="ARBA" id="ARBA00022989"/>
    </source>
</evidence>
<evidence type="ECO:0000256" key="5">
    <source>
        <dbReference type="ARBA" id="ARBA00023065"/>
    </source>
</evidence>
<keyword evidence="7" id="KW-0407">Ion channel</keyword>
<feature type="transmembrane region" description="Helical" evidence="8">
    <location>
        <begin position="167"/>
        <end position="185"/>
    </location>
</feature>
<dbReference type="Pfam" id="PF00027">
    <property type="entry name" value="cNMP_binding"/>
    <property type="match status" value="1"/>
</dbReference>
<dbReference type="Gene3D" id="2.60.120.10">
    <property type="entry name" value="Jelly Rolls"/>
    <property type="match status" value="1"/>
</dbReference>
<feature type="transmembrane region" description="Helical" evidence="8">
    <location>
        <begin position="134"/>
        <end position="155"/>
    </location>
</feature>
<gene>
    <name evidence="10" type="ORF">SteCoe_11349</name>
</gene>
<dbReference type="Gene3D" id="1.10.287.70">
    <property type="match status" value="1"/>
</dbReference>
<comment type="subcellular location">
    <subcellularLocation>
        <location evidence="1">Membrane</location>
        <topology evidence="1">Multi-pass membrane protein</topology>
    </subcellularLocation>
</comment>
<dbReference type="PANTHER" id="PTHR47823:SF9">
    <property type="entry name" value="CHROMOSOME UNDETERMINED SCAFFOLD_10, WHOLE GENOME SHOTGUN SEQUENCE"/>
    <property type="match status" value="1"/>
</dbReference>
<sequence length="675" mass="79024">MEKYIYRTLRVDSSSIELSEEENMVSFQESESCINASLTDYRRDYYMSRTPPDKQWKAVFRRALIKLRGFRLWKMMLDDIRVYGTGCTLFDADDYYKRNLQEIMDDKIMVNRVEGTAGILNNQWIFKPNGKFSAVWNTVLLVLILYTFTVLPFLISFEEFTIGTAYFWVEFMVDLFFFFDIFVTLNTEYTNKSGQLIRTRKKIIKHYVKTTLFFDIISIFPFHALTETSNTSLRLLKLTRVVRIIKAKKLSGLYSKALDYFSVLNLYQGVTRLILGMFIVLLMTHFIACMWYMTARVDEFSPKTWIVRNMLLDSENGKKYLSSLYWACTVLTTVGYGDITAMTKPELILSIIWMVCGIGFYSLVVGSLSSVLSSLDEKQEAIRSKLDLLELFIRNTQLPYEMGREVKKKLQKELLKLTLDSNERISLIESLSKNLKYKISMAMYDCAARKIDFFNDKRKKSKAFISDILPRLSHNYYSPKKTVYKKDKYADEMYFIAEGRVTFIYGSQRLSFKDMISGAYFGEIEIIEQIPREFGVVTLQQSHLLIMAKDTFDYMMKQYPFVSKEIREVVRKRKRKNNLAKGEIIDVLEIVEVRRLHTYDELAGKPYLPKLKIPETRGTCDTSYLEGHSFFDDTKNSVHNKFDNLERQLETLTEIIIANAKAKSSEVERNNHLLK</sequence>
<name>A0A1R2CDD3_9CILI</name>
<dbReference type="InterPro" id="IPR018490">
    <property type="entry name" value="cNMP-bd_dom_sf"/>
</dbReference>
<keyword evidence="2" id="KW-0813">Transport</keyword>
<dbReference type="CDD" id="cd00038">
    <property type="entry name" value="CAP_ED"/>
    <property type="match status" value="1"/>
</dbReference>
<dbReference type="InterPro" id="IPR014710">
    <property type="entry name" value="RmlC-like_jellyroll"/>
</dbReference>
<dbReference type="SMART" id="SM00100">
    <property type="entry name" value="cNMP"/>
    <property type="match status" value="1"/>
</dbReference>
<dbReference type="SUPFAM" id="SSF81324">
    <property type="entry name" value="Voltage-gated potassium channels"/>
    <property type="match status" value="1"/>
</dbReference>
<keyword evidence="11" id="KW-1185">Reference proteome</keyword>